<evidence type="ECO:0000259" key="3">
    <source>
        <dbReference type="PROSITE" id="PS50076"/>
    </source>
</evidence>
<dbReference type="SMART" id="SM00271">
    <property type="entry name" value="DnaJ"/>
    <property type="match status" value="1"/>
</dbReference>
<dbReference type="InterPro" id="IPR001623">
    <property type="entry name" value="DnaJ_domain"/>
</dbReference>
<reference evidence="5" key="1">
    <citation type="submission" date="2015-04" db="EMBL/GenBank/DDBJ databases">
        <authorList>
            <person name="Mushtaq Mamoona"/>
        </authorList>
    </citation>
    <scope>NUCLEOTIDE SEQUENCE [LARGE SCALE GENOMIC DNA]</scope>
    <source>
        <strain evidence="5">AN4859/03</strain>
    </source>
</reference>
<evidence type="ECO:0000256" key="2">
    <source>
        <dbReference type="SAM" id="Phobius"/>
    </source>
</evidence>
<dbReference type="Pfam" id="PF00226">
    <property type="entry name" value="DnaJ"/>
    <property type="match status" value="1"/>
</dbReference>
<dbReference type="PANTHER" id="PTHR44145:SF3">
    <property type="entry name" value="DNAJ HOMOLOG SUBFAMILY A MEMBER 3, MITOCHONDRIAL"/>
    <property type="match status" value="1"/>
</dbReference>
<dbReference type="Proteomes" id="UP000043763">
    <property type="component" value="Unassembled WGS sequence"/>
</dbReference>
<dbReference type="SUPFAM" id="SSF46565">
    <property type="entry name" value="Chaperone J-domain"/>
    <property type="match status" value="1"/>
</dbReference>
<keyword evidence="2" id="KW-1133">Transmembrane helix</keyword>
<gene>
    <name evidence="4" type="ORF">BRSU_0957</name>
</gene>
<dbReference type="PROSITE" id="PS50076">
    <property type="entry name" value="DNAJ_2"/>
    <property type="match status" value="1"/>
</dbReference>
<keyword evidence="2" id="KW-0812">Transmembrane</keyword>
<dbReference type="InterPro" id="IPR036869">
    <property type="entry name" value="J_dom_sf"/>
</dbReference>
<dbReference type="InterPro" id="IPR018253">
    <property type="entry name" value="DnaJ_domain_CS"/>
</dbReference>
<name>A0A0G4K6I4_9SPIR</name>
<dbReference type="AlphaFoldDB" id="A0A0G4K6I4"/>
<dbReference type="RefSeq" id="WP_048594136.1">
    <property type="nucleotide sequence ID" value="NZ_CVLB01000001.1"/>
</dbReference>
<dbReference type="PROSITE" id="PS00636">
    <property type="entry name" value="DNAJ_1"/>
    <property type="match status" value="1"/>
</dbReference>
<keyword evidence="5" id="KW-1185">Reference proteome</keyword>
<evidence type="ECO:0000313" key="5">
    <source>
        <dbReference type="Proteomes" id="UP000043763"/>
    </source>
</evidence>
<dbReference type="CDD" id="cd06257">
    <property type="entry name" value="DnaJ"/>
    <property type="match status" value="1"/>
</dbReference>
<dbReference type="PRINTS" id="PR00625">
    <property type="entry name" value="JDOMAIN"/>
</dbReference>
<feature type="domain" description="J" evidence="3">
    <location>
        <begin position="4"/>
        <end position="69"/>
    </location>
</feature>
<dbReference type="EMBL" id="CVLB01000001">
    <property type="protein sequence ID" value="CRF32684.1"/>
    <property type="molecule type" value="Genomic_DNA"/>
</dbReference>
<dbReference type="Gene3D" id="1.10.287.110">
    <property type="entry name" value="DnaJ domain"/>
    <property type="match status" value="1"/>
</dbReference>
<dbReference type="PANTHER" id="PTHR44145">
    <property type="entry name" value="DNAJ HOMOLOG SUBFAMILY A MEMBER 3, MITOCHONDRIAL"/>
    <property type="match status" value="1"/>
</dbReference>
<keyword evidence="1" id="KW-0143">Chaperone</keyword>
<organism evidence="4 5">
    <name type="scientific">Brachyspira suanatina</name>
    <dbReference type="NCBI Taxonomy" id="381802"/>
    <lineage>
        <taxon>Bacteria</taxon>
        <taxon>Pseudomonadati</taxon>
        <taxon>Spirochaetota</taxon>
        <taxon>Spirochaetia</taxon>
        <taxon>Brachyspirales</taxon>
        <taxon>Brachyspiraceae</taxon>
        <taxon>Brachyspira</taxon>
    </lineage>
</organism>
<dbReference type="InterPro" id="IPR051938">
    <property type="entry name" value="Apopto_cytoskel_mod"/>
</dbReference>
<proteinExistence type="predicted"/>
<evidence type="ECO:0000313" key="4">
    <source>
        <dbReference type="EMBL" id="CRF32684.1"/>
    </source>
</evidence>
<dbReference type="OrthoDB" id="9779889at2"/>
<keyword evidence="2" id="KW-0472">Membrane</keyword>
<sequence length="96" mass="11096">MDKDYYKILDVTIFSSNEKIKKSYRELAMKYHPDRNPGDENAHNMFVDINEAYEILSNKDTRMQYNIKYLSSNKYVVGGLAAAGVGLGLILSRRRK</sequence>
<feature type="transmembrane region" description="Helical" evidence="2">
    <location>
        <begin position="75"/>
        <end position="92"/>
    </location>
</feature>
<protein>
    <submittedName>
        <fullName evidence="4">Conserved hypothetical membrane protein</fullName>
    </submittedName>
</protein>
<evidence type="ECO:0000256" key="1">
    <source>
        <dbReference type="ARBA" id="ARBA00023186"/>
    </source>
</evidence>
<accession>A0A0G4K6I4</accession>